<sequence>MRRKVPSSVVFF</sequence>
<reference evidence="1" key="2">
    <citation type="submission" date="2020-05" db="UniProtKB">
        <authorList>
            <consortium name="EnsemblMetazoa"/>
        </authorList>
    </citation>
    <scope>IDENTIFICATION</scope>
    <source>
        <strain evidence="1">WRAIR2</strain>
    </source>
</reference>
<proteinExistence type="predicted"/>
<organism evidence="1 2">
    <name type="scientific">Anopheles dirus</name>
    <dbReference type="NCBI Taxonomy" id="7168"/>
    <lineage>
        <taxon>Eukaryota</taxon>
        <taxon>Metazoa</taxon>
        <taxon>Ecdysozoa</taxon>
        <taxon>Arthropoda</taxon>
        <taxon>Hexapoda</taxon>
        <taxon>Insecta</taxon>
        <taxon>Pterygota</taxon>
        <taxon>Neoptera</taxon>
        <taxon>Endopterygota</taxon>
        <taxon>Diptera</taxon>
        <taxon>Nematocera</taxon>
        <taxon>Culicoidea</taxon>
        <taxon>Culicidae</taxon>
        <taxon>Anophelinae</taxon>
        <taxon>Anopheles</taxon>
    </lineage>
</organism>
<dbReference type="Proteomes" id="UP000075884">
    <property type="component" value="Unassembled WGS sequence"/>
</dbReference>
<keyword evidence="2" id="KW-1185">Reference proteome</keyword>
<reference evidence="2" key="1">
    <citation type="submission" date="2013-03" db="EMBL/GenBank/DDBJ databases">
        <title>The Genome Sequence of Anopheles dirus WRAIR2.</title>
        <authorList>
            <consortium name="The Broad Institute Genomics Platform"/>
            <person name="Neafsey D.E."/>
            <person name="Walton C."/>
            <person name="Walker B."/>
            <person name="Young S.K."/>
            <person name="Zeng Q."/>
            <person name="Gargeya S."/>
            <person name="Fitzgerald M."/>
            <person name="Haas B."/>
            <person name="Abouelleil A."/>
            <person name="Allen A.W."/>
            <person name="Alvarado L."/>
            <person name="Arachchi H.M."/>
            <person name="Berlin A.M."/>
            <person name="Chapman S.B."/>
            <person name="Gainer-Dewar J."/>
            <person name="Goldberg J."/>
            <person name="Griggs A."/>
            <person name="Gujja S."/>
            <person name="Hansen M."/>
            <person name="Howarth C."/>
            <person name="Imamovic A."/>
            <person name="Ireland A."/>
            <person name="Larimer J."/>
            <person name="McCowan C."/>
            <person name="Murphy C."/>
            <person name="Pearson M."/>
            <person name="Poon T.W."/>
            <person name="Priest M."/>
            <person name="Roberts A."/>
            <person name="Saif S."/>
            <person name="Shea T."/>
            <person name="Sisk P."/>
            <person name="Sykes S."/>
            <person name="Wortman J."/>
            <person name="Nusbaum C."/>
            <person name="Birren B."/>
        </authorList>
    </citation>
    <scope>NUCLEOTIDE SEQUENCE [LARGE SCALE GENOMIC DNA]</scope>
    <source>
        <strain evidence="2">WRAIR2</strain>
    </source>
</reference>
<protein>
    <submittedName>
        <fullName evidence="1">Uncharacterized protein</fullName>
    </submittedName>
</protein>
<dbReference type="VEuPathDB" id="VectorBase:ADIR014639"/>
<dbReference type="EnsemblMetazoa" id="ADIR014639-RB">
    <property type="protein sequence ID" value="ADIR014639-PB"/>
    <property type="gene ID" value="ADIR014639"/>
</dbReference>
<evidence type="ECO:0000313" key="1">
    <source>
        <dbReference type="EnsemblMetazoa" id="ADIR014639-PB"/>
    </source>
</evidence>
<accession>A0A182NXR9</accession>
<name>A0A182NXR9_9DIPT</name>
<evidence type="ECO:0000313" key="2">
    <source>
        <dbReference type="Proteomes" id="UP000075884"/>
    </source>
</evidence>